<proteinExistence type="predicted"/>
<accession>A0AA96ELZ1</accession>
<evidence type="ECO:0000313" key="2">
    <source>
        <dbReference type="EMBL" id="WNL50059.1"/>
    </source>
</evidence>
<name>A0AA96ELZ1_9VIRU</name>
<gene>
    <name evidence="2" type="ORF">MarDSR_020</name>
</gene>
<protein>
    <submittedName>
        <fullName evidence="2">Uncharacterized protein</fullName>
    </submittedName>
</protein>
<feature type="region of interest" description="Disordered" evidence="1">
    <location>
        <begin position="63"/>
        <end position="88"/>
    </location>
</feature>
<dbReference type="EMBL" id="OR343189">
    <property type="protein sequence ID" value="WNL50059.1"/>
    <property type="molecule type" value="Genomic_DNA"/>
</dbReference>
<organism evidence="2">
    <name type="scientific">Marseillevirus sp</name>
    <dbReference type="NCBI Taxonomy" id="2809551"/>
    <lineage>
        <taxon>Viruses</taxon>
        <taxon>Varidnaviria</taxon>
        <taxon>Bamfordvirae</taxon>
        <taxon>Nucleocytoviricota</taxon>
        <taxon>Megaviricetes</taxon>
        <taxon>Pimascovirales</taxon>
        <taxon>Pimascovirales incertae sedis</taxon>
        <taxon>Marseilleviridae</taxon>
        <taxon>Marseillevirus</taxon>
    </lineage>
</organism>
<sequence>MARWVKNISSSTQLTEWEKTYGFVCDMEVWWDTPRMEQQVVRDVRTESHKEIENMSKNEFVPLEIQEKMKKNEKEERMRKESRKRAGR</sequence>
<evidence type="ECO:0000256" key="1">
    <source>
        <dbReference type="SAM" id="MobiDB-lite"/>
    </source>
</evidence>
<feature type="compositionally biased region" description="Basic and acidic residues" evidence="1">
    <location>
        <begin position="65"/>
        <end position="79"/>
    </location>
</feature>
<reference evidence="2" key="1">
    <citation type="submission" date="2023-07" db="EMBL/GenBank/DDBJ databases">
        <authorList>
            <person name="Xia Y."/>
        </authorList>
    </citation>
    <scope>NUCLEOTIDE SEQUENCE</scope>
    <source>
        <strain evidence="2">E</strain>
    </source>
</reference>